<dbReference type="EMBL" id="CAJOBI010330249">
    <property type="protein sequence ID" value="CAF5197345.1"/>
    <property type="molecule type" value="Genomic_DNA"/>
</dbReference>
<evidence type="ECO:0000313" key="2">
    <source>
        <dbReference type="EMBL" id="CAF5108032.1"/>
    </source>
</evidence>
<reference evidence="3" key="1">
    <citation type="submission" date="2021-02" db="EMBL/GenBank/DDBJ databases">
        <authorList>
            <person name="Nowell W R."/>
        </authorList>
    </citation>
    <scope>NUCLEOTIDE SEQUENCE</scope>
</reference>
<gene>
    <name evidence="2" type="ORF">BYL167_LOCUS65281</name>
    <name evidence="4" type="ORF">GIL414_LOCUS75959</name>
    <name evidence="3" type="ORF">SMN809_LOCUS74476</name>
</gene>
<organism evidence="3 5">
    <name type="scientific">Rotaria magnacalcarata</name>
    <dbReference type="NCBI Taxonomy" id="392030"/>
    <lineage>
        <taxon>Eukaryota</taxon>
        <taxon>Metazoa</taxon>
        <taxon>Spiralia</taxon>
        <taxon>Gnathifera</taxon>
        <taxon>Rotifera</taxon>
        <taxon>Eurotatoria</taxon>
        <taxon>Bdelloidea</taxon>
        <taxon>Philodinida</taxon>
        <taxon>Philodinidae</taxon>
        <taxon>Rotaria</taxon>
    </lineage>
</organism>
<feature type="compositionally biased region" description="Polar residues" evidence="1">
    <location>
        <begin position="60"/>
        <end position="71"/>
    </location>
</feature>
<dbReference type="AlphaFoldDB" id="A0A8S3IB50"/>
<sequence length="165" mass="18796">ASKDATTDNDSDQLHSISALDAHNDRSSSKNDEINQPSGDYNDISSSIDSILDRVDNNQYRFHSNNRSTNGTRRKQSKVKSNRIAVNILPNQQLNQPKLNDRVPSPKELSSINRLPSIPVRSQQIDRLIKQRLLAHNRKTRLSYRDKHTNFSSLIILNPQEVAEK</sequence>
<dbReference type="Proteomes" id="UP000676336">
    <property type="component" value="Unassembled WGS sequence"/>
</dbReference>
<evidence type="ECO:0000313" key="5">
    <source>
        <dbReference type="Proteomes" id="UP000676336"/>
    </source>
</evidence>
<proteinExistence type="predicted"/>
<protein>
    <submittedName>
        <fullName evidence="3">Uncharacterized protein</fullName>
    </submittedName>
</protein>
<name>A0A8S3IB50_9BILA</name>
<dbReference type="Proteomes" id="UP000681967">
    <property type="component" value="Unassembled WGS sequence"/>
</dbReference>
<accession>A0A8S3IB50</accession>
<feature type="non-terminal residue" evidence="3">
    <location>
        <position position="165"/>
    </location>
</feature>
<evidence type="ECO:0000256" key="1">
    <source>
        <dbReference type="SAM" id="MobiDB-lite"/>
    </source>
</evidence>
<dbReference type="Proteomes" id="UP000681720">
    <property type="component" value="Unassembled WGS sequence"/>
</dbReference>
<feature type="region of interest" description="Disordered" evidence="1">
    <location>
        <begin position="1"/>
        <end position="46"/>
    </location>
</feature>
<feature type="region of interest" description="Disordered" evidence="1">
    <location>
        <begin position="60"/>
        <end position="80"/>
    </location>
</feature>
<dbReference type="EMBL" id="CAJOBJ010344257">
    <property type="protein sequence ID" value="CAF5199087.1"/>
    <property type="molecule type" value="Genomic_DNA"/>
</dbReference>
<dbReference type="EMBL" id="CAJOBH010240664">
    <property type="protein sequence ID" value="CAF5108032.1"/>
    <property type="molecule type" value="Genomic_DNA"/>
</dbReference>
<feature type="compositionally biased region" description="Basic and acidic residues" evidence="1">
    <location>
        <begin position="22"/>
        <end position="33"/>
    </location>
</feature>
<comment type="caution">
    <text evidence="3">The sequence shown here is derived from an EMBL/GenBank/DDBJ whole genome shotgun (WGS) entry which is preliminary data.</text>
</comment>
<evidence type="ECO:0000313" key="3">
    <source>
        <dbReference type="EMBL" id="CAF5197345.1"/>
    </source>
</evidence>
<evidence type="ECO:0000313" key="4">
    <source>
        <dbReference type="EMBL" id="CAF5199087.1"/>
    </source>
</evidence>